<dbReference type="AlphaFoldDB" id="A0A5B0QFQ2"/>
<feature type="signal peptide" evidence="1">
    <location>
        <begin position="1"/>
        <end position="30"/>
    </location>
</feature>
<evidence type="ECO:0008006" key="4">
    <source>
        <dbReference type="Google" id="ProtNLM"/>
    </source>
</evidence>
<keyword evidence="1" id="KW-0732">Signal</keyword>
<keyword evidence="3" id="KW-1185">Reference proteome</keyword>
<proteinExistence type="predicted"/>
<comment type="caution">
    <text evidence="2">The sequence shown here is derived from an EMBL/GenBank/DDBJ whole genome shotgun (WGS) entry which is preliminary data.</text>
</comment>
<reference evidence="2 3" key="1">
    <citation type="submission" date="2019-05" db="EMBL/GenBank/DDBJ databases">
        <title>Emergence of the Ug99 lineage of the wheat stem rust pathogen through somatic hybridization.</title>
        <authorList>
            <person name="Li F."/>
            <person name="Upadhyaya N.M."/>
            <person name="Sperschneider J."/>
            <person name="Matny O."/>
            <person name="Nguyen-Phuc H."/>
            <person name="Mago R."/>
            <person name="Raley C."/>
            <person name="Miller M.E."/>
            <person name="Silverstein K.A.T."/>
            <person name="Henningsen E."/>
            <person name="Hirsch C.D."/>
            <person name="Visser B."/>
            <person name="Pretorius Z.A."/>
            <person name="Steffenson B.J."/>
            <person name="Schwessinger B."/>
            <person name="Dodds P.N."/>
            <person name="Figueroa M."/>
        </authorList>
    </citation>
    <scope>NUCLEOTIDE SEQUENCE [LARGE SCALE GENOMIC DNA]</scope>
    <source>
        <strain evidence="2">21-0</strain>
    </source>
</reference>
<feature type="chain" id="PRO_5022723051" description="Secreted protein" evidence="1">
    <location>
        <begin position="31"/>
        <end position="152"/>
    </location>
</feature>
<sequence>MSFVNVLQRGYFTLAFIALIVTFHSGQVVTEEFQPNWQQCSWHFSPTSSTQGKSSCKQTDDADHLCWYNSCSTSKGGGRWEDVFFVDCYVPKTDTKSQYLKPAQYYRYGDNARVQEADTGTWFTCPYGDRDNRNDQIMNCSGCEKTPGSSPS</sequence>
<accession>A0A5B0QFQ2</accession>
<dbReference type="EMBL" id="VSWC01000016">
    <property type="protein sequence ID" value="KAA1112018.1"/>
    <property type="molecule type" value="Genomic_DNA"/>
</dbReference>
<dbReference type="Proteomes" id="UP000324748">
    <property type="component" value="Unassembled WGS sequence"/>
</dbReference>
<name>A0A5B0QFQ2_PUCGR</name>
<protein>
    <recommendedName>
        <fullName evidence="4">Secreted protein</fullName>
    </recommendedName>
</protein>
<evidence type="ECO:0000313" key="2">
    <source>
        <dbReference type="EMBL" id="KAA1112018.1"/>
    </source>
</evidence>
<evidence type="ECO:0000256" key="1">
    <source>
        <dbReference type="SAM" id="SignalP"/>
    </source>
</evidence>
<dbReference type="OrthoDB" id="10268228at2759"/>
<gene>
    <name evidence="2" type="ORF">PGT21_020168</name>
</gene>
<organism evidence="2 3">
    <name type="scientific">Puccinia graminis f. sp. tritici</name>
    <dbReference type="NCBI Taxonomy" id="56615"/>
    <lineage>
        <taxon>Eukaryota</taxon>
        <taxon>Fungi</taxon>
        <taxon>Dikarya</taxon>
        <taxon>Basidiomycota</taxon>
        <taxon>Pucciniomycotina</taxon>
        <taxon>Pucciniomycetes</taxon>
        <taxon>Pucciniales</taxon>
        <taxon>Pucciniaceae</taxon>
        <taxon>Puccinia</taxon>
    </lineage>
</organism>
<evidence type="ECO:0000313" key="3">
    <source>
        <dbReference type="Proteomes" id="UP000324748"/>
    </source>
</evidence>